<dbReference type="PANTHER" id="PTHR21356">
    <property type="entry name" value="ARMADILLO REPEAT CONTAINING 2"/>
    <property type="match status" value="1"/>
</dbReference>
<dbReference type="EMBL" id="HBUF01607439">
    <property type="protein sequence ID" value="CAG6777868.1"/>
    <property type="molecule type" value="Transcribed_RNA"/>
</dbReference>
<protein>
    <submittedName>
        <fullName evidence="1">Armadillo repeat-containing protein 2</fullName>
    </submittedName>
</protein>
<dbReference type="EMBL" id="HBUF01437557">
    <property type="protein sequence ID" value="CAG6742624.1"/>
    <property type="molecule type" value="Transcribed_RNA"/>
</dbReference>
<organism evidence="1">
    <name type="scientific">Cacopsylla melanoneura</name>
    <dbReference type="NCBI Taxonomy" id="428564"/>
    <lineage>
        <taxon>Eukaryota</taxon>
        <taxon>Metazoa</taxon>
        <taxon>Ecdysozoa</taxon>
        <taxon>Arthropoda</taxon>
        <taxon>Hexapoda</taxon>
        <taxon>Insecta</taxon>
        <taxon>Pterygota</taxon>
        <taxon>Neoptera</taxon>
        <taxon>Paraneoptera</taxon>
        <taxon>Hemiptera</taxon>
        <taxon>Sternorrhyncha</taxon>
        <taxon>Psylloidea</taxon>
        <taxon>Psyllidae</taxon>
        <taxon>Psyllinae</taxon>
        <taxon>Cacopsylla</taxon>
    </lineage>
</organism>
<dbReference type="InterPro" id="IPR011989">
    <property type="entry name" value="ARM-like"/>
</dbReference>
<dbReference type="GO" id="GO:0044782">
    <property type="term" value="P:cilium organization"/>
    <property type="evidence" value="ECO:0007669"/>
    <property type="project" value="TreeGrafter"/>
</dbReference>
<dbReference type="InterPro" id="IPR016024">
    <property type="entry name" value="ARM-type_fold"/>
</dbReference>
<reference evidence="1" key="1">
    <citation type="submission" date="2021-05" db="EMBL/GenBank/DDBJ databases">
        <authorList>
            <person name="Alioto T."/>
            <person name="Alioto T."/>
            <person name="Gomez Garrido J."/>
        </authorList>
    </citation>
    <scope>NUCLEOTIDE SEQUENCE</scope>
</reference>
<dbReference type="InterPro" id="IPR038905">
    <property type="entry name" value="ARMC2"/>
</dbReference>
<name>A0A8D8Z7X4_9HEMI</name>
<dbReference type="PANTHER" id="PTHR21356:SF1">
    <property type="entry name" value="ARMADILLO REPEAT-CONTAINING PROTEIN 2"/>
    <property type="match status" value="1"/>
</dbReference>
<dbReference type="SUPFAM" id="SSF48371">
    <property type="entry name" value="ARM repeat"/>
    <property type="match status" value="2"/>
</dbReference>
<dbReference type="AlphaFoldDB" id="A0A8D8Z7X4"/>
<sequence>MKTLWTINENKTWESSADIIKEAKSAVAMTTLTKTVQTKRPNTPKEPNRTLFGHAQEYNIFSLKQLKFQEQLPLIQDLQMKKKAYRSPEKLKLPSIKSSKPPDKTTRFKCLEKLTEEEDTLTSYSDDINAKQDNVINETIAYETTLEFTLDKLSELKPNDDADKIVKLLDQLNDIVEKQYMTNIKEDFHIKSRILKCIDRFIDADNDVILLKIAIIILNLNVTGLNISSVSKLIFKIARDDRNDVHFEQTKVLSLFVNCLGCATPLEDAEALIYGYGAIKFLTLNSKLLEACLNLGILQLMVLHLRMLNLAKSELVPIPEQTSHGIFQLTGALRNIASVQDKKPLLAESGAIAEICKCAALFNGNTDLVTNLVRIISIASNEKSCSQVILSFPSAMSTFFQILKKYPGREDIVVRLTYALGNLAANDNSARLQISSEKDSIVILVELLEIYLAKDIELTTRVKSSDSKKDKQRDSLIEDVMIKIIRIVANLSLNETVGKQLTSFNPENKCSERILNVLLSCIRYKTIYESEELLLVTLTTLNNLTFYTQAEGGQENPFKKRTLEIAQALSTLMLITQKDCLIEIARVYGNLSRSEDVRNYLVDTRALYQLIKWLDQDDRELKLTTIGVLVNTMPDEDKRNIFRQDKGLEKFLMILGETKQTRDWEMGCLICQGIWNFMIDSSDIVDICGENNTFMLIDLLITLLDEDNLSEQDHYEEWEKFAHVATNLLEKIETFFEATPMLET</sequence>
<evidence type="ECO:0000313" key="1">
    <source>
        <dbReference type="EMBL" id="CAG6742624.1"/>
    </source>
</evidence>
<accession>A0A8D8Z7X4</accession>
<dbReference type="Gene3D" id="1.25.10.10">
    <property type="entry name" value="Leucine-rich Repeat Variant"/>
    <property type="match status" value="2"/>
</dbReference>
<proteinExistence type="predicted"/>
<dbReference type="EMBL" id="HBUF01096328">
    <property type="protein sequence ID" value="CAG6636914.1"/>
    <property type="molecule type" value="Transcribed_RNA"/>
</dbReference>